<protein>
    <submittedName>
        <fullName evidence="1">Uncharacterized protein</fullName>
    </submittedName>
</protein>
<dbReference type="EMBL" id="CAUZLR010000001">
    <property type="protein sequence ID" value="CAK1224538.1"/>
    <property type="molecule type" value="Genomic_DNA"/>
</dbReference>
<evidence type="ECO:0000313" key="1">
    <source>
        <dbReference type="EMBL" id="CAK1224538.1"/>
    </source>
</evidence>
<comment type="caution">
    <text evidence="1">The sequence shown here is derived from an EMBL/GenBank/DDBJ whole genome shotgun (WGS) entry which is preliminary data.</text>
</comment>
<organism evidence="1 2">
    <name type="scientific">Fructobacillus fructosus</name>
    <dbReference type="NCBI Taxonomy" id="1631"/>
    <lineage>
        <taxon>Bacteria</taxon>
        <taxon>Bacillati</taxon>
        <taxon>Bacillota</taxon>
        <taxon>Bacilli</taxon>
        <taxon>Lactobacillales</taxon>
        <taxon>Lactobacillaceae</taxon>
        <taxon>Fructobacillus</taxon>
    </lineage>
</organism>
<gene>
    <name evidence="1" type="ORF">R54839_PPFHFPJH_00129</name>
</gene>
<sequence>MGRHFDPTRWYSQKDIMDELGIKSYATFRKYYKNKKDFPNPVMDSKTHPLWDGLALQNYFFKKANRYA</sequence>
<dbReference type="Proteomes" id="UP001314261">
    <property type="component" value="Unassembled WGS sequence"/>
</dbReference>
<accession>A0ABN9YHZ9</accession>
<evidence type="ECO:0000313" key="2">
    <source>
        <dbReference type="Proteomes" id="UP001314261"/>
    </source>
</evidence>
<reference evidence="1 2" key="1">
    <citation type="submission" date="2023-10" db="EMBL/GenBank/DDBJ databases">
        <authorList>
            <person name="Botero Cardona J."/>
        </authorList>
    </citation>
    <scope>NUCLEOTIDE SEQUENCE [LARGE SCALE GENOMIC DNA]</scope>
    <source>
        <strain evidence="1 2">R-54839</strain>
    </source>
</reference>
<keyword evidence="2" id="KW-1185">Reference proteome</keyword>
<name>A0ABN9YHZ9_9LACO</name>
<proteinExistence type="predicted"/>